<feature type="transmembrane region" description="Helical" evidence="3">
    <location>
        <begin position="203"/>
        <end position="222"/>
    </location>
</feature>
<feature type="transmembrane region" description="Helical" evidence="3">
    <location>
        <begin position="160"/>
        <end position="182"/>
    </location>
</feature>
<keyword evidence="6" id="KW-0456">Lyase</keyword>
<reference evidence="6" key="4">
    <citation type="journal article" date="2013" name="Genome Biol. Evol.">
        <title>Strikingly bacteria-like and gene-rich mitochondrial genomes throughout jakobid protists.</title>
        <authorList>
            <person name="Burger G."/>
            <person name="Gray M.W."/>
            <person name="Forget L."/>
            <person name="Lang B.F."/>
        </authorList>
    </citation>
    <scope>NUCLEOTIDE SEQUENCE</scope>
    <source>
        <strain evidence="6">ATCC 50688</strain>
    </source>
</reference>
<feature type="transmembrane region" description="Helical" evidence="3">
    <location>
        <begin position="424"/>
        <end position="441"/>
    </location>
</feature>
<dbReference type="EMBL" id="KC353359">
    <property type="protein sequence ID" value="AGH24476.1"/>
    <property type="molecule type" value="Genomic_DNA"/>
</dbReference>
<accession>M4QAY9</accession>
<feature type="transmembrane region" description="Helical" evidence="3">
    <location>
        <begin position="331"/>
        <end position="358"/>
    </location>
</feature>
<feature type="transmembrane region" description="Helical" evidence="3">
    <location>
        <begin position="118"/>
        <end position="140"/>
    </location>
</feature>
<proteinExistence type="inferred from homology"/>
<feature type="transmembrane region" description="Helical" evidence="3">
    <location>
        <begin position="79"/>
        <end position="106"/>
    </location>
</feature>
<evidence type="ECO:0000259" key="4">
    <source>
        <dbReference type="Pfam" id="PF01578"/>
    </source>
</evidence>
<dbReference type="AlphaFoldDB" id="M4QAY9"/>
<feature type="transmembrane region" description="Helical" evidence="3">
    <location>
        <begin position="261"/>
        <end position="280"/>
    </location>
</feature>
<evidence type="ECO:0000259" key="5">
    <source>
        <dbReference type="Pfam" id="PF16327"/>
    </source>
</evidence>
<reference evidence="6" key="1">
    <citation type="journal article" date="2003" name="Mol. Biol. Evol.">
        <title>Structure of the bc1 complex from Seculamonas ecuadoriensis, a jakobid flagellate with an ancestral mitochondrial genome.</title>
        <authorList>
            <person name="Marx S."/>
            <person name="Baumgartner M."/>
            <person name="Kannan S."/>
            <person name="Braun H.P."/>
            <person name="Lang B.F."/>
            <person name="Burger G."/>
        </authorList>
    </citation>
    <scope>NUCLEOTIDE SEQUENCE</scope>
    <source>
        <strain evidence="6">ATCC 50688</strain>
    </source>
</reference>
<sequence>MILQLSHYALIIATIVSLAIAFCYKTTKITNYSLNIHILINLVFLLVSVSFCGLLYTHINLDFSVLNTIKHSHSTQPMLYIICSIWGNHEGSMLLWCFLLTFYSFILNLIPLENKNRFLSILSSFITFFLVFTLLTSNPFLQTTYRYLEGKELNPILQDFILAIHPPFIYLGYLGLSVCFILQLTKSVNKISVNLLWTKRFALISWIFLTIGIALGSWWAYYELGWGGWWFWDPVENASLLPWIVATALLHSIQDSWIKRLSFLGFFSSVLGTFFVRSGLIESVHSFASDKHKGIFIAVFLLYLLILHFYHSSALNPSYLSPIKPFSLKGLILLNHFFLLAYYVIIILGTFYPVIYSILFNKSITIEPSFYNELIIIVTLPLIIIMNLREYISKKQYFHLIVIFICIMFVTELCFNSISWTTNIYLIVSFWSIYLLFYNYKNHLSLKFSHLGFILLSISIASWYALKHEIHKVLYPGDVIMIDEYNIIFRGINSIIGPNYNSLFANFLITHKNAVVGVMFPEKRHYLVQDLYTTKVDIESNLLIDYQIIIGDGNIYSGWSTSIYYYPLISGLWCSTMLLVLGASIALYKKKDRTFNKNIFV</sequence>
<keyword evidence="6" id="KW-0496">Mitochondrion</keyword>
<dbReference type="PANTHER" id="PTHR43653:SF1">
    <property type="entry name" value="CYTOCHROME C-TYPE BIOGENESIS PROTEIN CCMF"/>
    <property type="match status" value="1"/>
</dbReference>
<keyword evidence="2" id="KW-0201">Cytochrome c-type biogenesis</keyword>
<name>M4QAY9_SECEC</name>
<dbReference type="GO" id="GO:0015232">
    <property type="term" value="F:heme transmembrane transporter activity"/>
    <property type="evidence" value="ECO:0007669"/>
    <property type="project" value="InterPro"/>
</dbReference>
<feature type="domain" description="Cytochrome c-type biogenesis protein CcmF C-terminal" evidence="5">
    <location>
        <begin position="322"/>
        <end position="588"/>
    </location>
</feature>
<feature type="transmembrane region" description="Helical" evidence="3">
    <location>
        <begin position="397"/>
        <end position="418"/>
    </location>
</feature>
<keyword evidence="3" id="KW-1133">Transmembrane helix</keyword>
<evidence type="ECO:0000256" key="1">
    <source>
        <dbReference type="ARBA" id="ARBA00009186"/>
    </source>
</evidence>
<protein>
    <submittedName>
        <fullName evidence="6">Heme lyase</fullName>
    </submittedName>
</protein>
<dbReference type="InterPro" id="IPR003567">
    <property type="entry name" value="Cyt_c_biogenesis"/>
</dbReference>
<dbReference type="GO" id="GO:0020037">
    <property type="term" value="F:heme binding"/>
    <property type="evidence" value="ECO:0007669"/>
    <property type="project" value="InterPro"/>
</dbReference>
<comment type="similarity">
    <text evidence="1">Belongs to the CcmF/CycK/Ccl1/NrfE/CcsA family.</text>
</comment>
<feature type="transmembrane region" description="Helical" evidence="3">
    <location>
        <begin position="448"/>
        <end position="466"/>
    </location>
</feature>
<keyword evidence="3" id="KW-0812">Transmembrane</keyword>
<feature type="transmembrane region" description="Helical" evidence="3">
    <location>
        <begin position="563"/>
        <end position="588"/>
    </location>
</feature>
<feature type="transmembrane region" description="Helical" evidence="3">
    <location>
        <begin position="36"/>
        <end position="59"/>
    </location>
</feature>
<dbReference type="GO" id="GO:0016020">
    <property type="term" value="C:membrane"/>
    <property type="evidence" value="ECO:0007669"/>
    <property type="project" value="InterPro"/>
</dbReference>
<evidence type="ECO:0000313" key="6">
    <source>
        <dbReference type="EMBL" id="AGH24476.1"/>
    </source>
</evidence>
<feature type="transmembrane region" description="Helical" evidence="3">
    <location>
        <begin position="6"/>
        <end position="24"/>
    </location>
</feature>
<feature type="transmembrane region" description="Helical" evidence="3">
    <location>
        <begin position="370"/>
        <end position="388"/>
    </location>
</feature>
<dbReference type="RefSeq" id="YP_007890781.1">
    <property type="nucleotide sequence ID" value="NC_021128.1"/>
</dbReference>
<feature type="domain" description="Cytochrome c assembly protein" evidence="4">
    <location>
        <begin position="86"/>
        <end position="279"/>
    </location>
</feature>
<organism evidence="6">
    <name type="scientific">Seculamonas ecuadoriensis</name>
    <name type="common">Flagellate</name>
    <dbReference type="NCBI Taxonomy" id="221724"/>
    <lineage>
        <taxon>Eukaryota</taxon>
        <taxon>Discoba</taxon>
        <taxon>Jakobida</taxon>
        <taxon>Histionina</taxon>
        <taxon>Seculamonas</taxon>
    </lineage>
</organism>
<feature type="transmembrane region" description="Helical" evidence="3">
    <location>
        <begin position="292"/>
        <end position="310"/>
    </location>
</feature>
<reference evidence="6" key="3">
    <citation type="journal article" date="2006" name="RNA">
        <title>Hybrid E. coli--Mitochondrial ribonuclease P RNAs are catalytically active.</title>
        <authorList>
            <person name="Seif E."/>
            <person name="Cadieux A."/>
            <person name="Lang B.F."/>
        </authorList>
    </citation>
    <scope>NUCLEOTIDE SEQUENCE</scope>
    <source>
        <strain evidence="6">ATCC 50688</strain>
    </source>
</reference>
<dbReference type="GO" id="GO:0016829">
    <property type="term" value="F:lyase activity"/>
    <property type="evidence" value="ECO:0007669"/>
    <property type="project" value="UniProtKB-KW"/>
</dbReference>
<dbReference type="Pfam" id="PF16327">
    <property type="entry name" value="CcmF_C"/>
    <property type="match status" value="1"/>
</dbReference>
<dbReference type="PRINTS" id="PR01410">
    <property type="entry name" value="CCBIOGENESIS"/>
</dbReference>
<dbReference type="GO" id="GO:0017004">
    <property type="term" value="P:cytochrome complex assembly"/>
    <property type="evidence" value="ECO:0007669"/>
    <property type="project" value="UniProtKB-KW"/>
</dbReference>
<reference evidence="6" key="2">
    <citation type="journal article" date="2004" name="RNA">
        <title>Mitochondrial 3' tRNA editing in the jakobid Seculamonas ecuadoriensis: a novel mechanism and implications for tRNA processing.</title>
        <authorList>
            <person name="Leigh J."/>
            <person name="Lang B.F."/>
        </authorList>
    </citation>
    <scope>NUCLEOTIDE SEQUENCE</scope>
    <source>
        <strain evidence="6">ATCC 50688</strain>
    </source>
</reference>
<gene>
    <name evidence="6" type="primary">ccmF</name>
</gene>
<geneLocation type="mitochondrion" evidence="6"/>
<dbReference type="GeneID" id="15333267"/>
<evidence type="ECO:0000256" key="2">
    <source>
        <dbReference type="ARBA" id="ARBA00022748"/>
    </source>
</evidence>
<dbReference type="PANTHER" id="PTHR43653">
    <property type="entry name" value="CYTOCHROME C ASSEMBLY PROTEIN-RELATED"/>
    <property type="match status" value="1"/>
</dbReference>
<keyword evidence="3" id="KW-0472">Membrane</keyword>
<evidence type="ECO:0000256" key="3">
    <source>
        <dbReference type="SAM" id="Phobius"/>
    </source>
</evidence>
<dbReference type="Pfam" id="PF01578">
    <property type="entry name" value="Cytochrom_C_asm"/>
    <property type="match status" value="1"/>
</dbReference>
<dbReference type="InterPro" id="IPR002541">
    <property type="entry name" value="Cyt_c_assembly"/>
</dbReference>
<dbReference type="InterPro" id="IPR032523">
    <property type="entry name" value="CcmF_C"/>
</dbReference>